<keyword evidence="4" id="KW-0949">S-adenosyl-L-methionine</keyword>
<evidence type="ECO:0000256" key="1">
    <source>
        <dbReference type="ARBA" id="ARBA00011900"/>
    </source>
</evidence>
<dbReference type="PRINTS" id="PR00507">
    <property type="entry name" value="N12N6MTFRASE"/>
</dbReference>
<feature type="domain" description="Type II methyltransferase M.TaqI-like" evidence="6">
    <location>
        <begin position="342"/>
        <end position="575"/>
    </location>
</feature>
<evidence type="ECO:0000256" key="2">
    <source>
        <dbReference type="ARBA" id="ARBA00022603"/>
    </source>
</evidence>
<accession>A0ABT1BXK3</accession>
<dbReference type="GO" id="GO:0009007">
    <property type="term" value="F:site-specific DNA-methyltransferase (adenine-specific) activity"/>
    <property type="evidence" value="ECO:0007669"/>
    <property type="project" value="UniProtKB-EC"/>
</dbReference>
<dbReference type="InterPro" id="IPR047939">
    <property type="entry name" value="BREX_1_PglX"/>
</dbReference>
<dbReference type="PANTHER" id="PTHR33841:SF1">
    <property type="entry name" value="DNA METHYLTRANSFERASE A"/>
    <property type="match status" value="1"/>
</dbReference>
<keyword evidence="3 7" id="KW-0808">Transferase</keyword>
<dbReference type="Proteomes" id="UP001204015">
    <property type="component" value="Unassembled WGS sequence"/>
</dbReference>
<comment type="caution">
    <text evidence="7">The sequence shown here is derived from an EMBL/GenBank/DDBJ whole genome shotgun (WGS) entry which is preliminary data.</text>
</comment>
<proteinExistence type="predicted"/>
<dbReference type="PROSITE" id="PS00092">
    <property type="entry name" value="N6_MTASE"/>
    <property type="match status" value="1"/>
</dbReference>
<dbReference type="RefSeq" id="WP_252760928.1">
    <property type="nucleotide sequence ID" value="NZ_JAMXLY010000021.1"/>
</dbReference>
<dbReference type="Gene3D" id="3.40.50.150">
    <property type="entry name" value="Vaccinia Virus protein VP39"/>
    <property type="match status" value="1"/>
</dbReference>
<organism evidence="7 8">
    <name type="scientific">Segatella cerevisiae</name>
    <dbReference type="NCBI Taxonomy" id="2053716"/>
    <lineage>
        <taxon>Bacteria</taxon>
        <taxon>Pseudomonadati</taxon>
        <taxon>Bacteroidota</taxon>
        <taxon>Bacteroidia</taxon>
        <taxon>Bacteroidales</taxon>
        <taxon>Prevotellaceae</taxon>
        <taxon>Segatella</taxon>
    </lineage>
</organism>
<evidence type="ECO:0000313" key="8">
    <source>
        <dbReference type="Proteomes" id="UP001204015"/>
    </source>
</evidence>
<dbReference type="InterPro" id="IPR011639">
    <property type="entry name" value="MethylTrfase_TaqI-like_dom"/>
</dbReference>
<evidence type="ECO:0000259" key="6">
    <source>
        <dbReference type="Pfam" id="PF07669"/>
    </source>
</evidence>
<dbReference type="EC" id="2.1.1.72" evidence="1"/>
<evidence type="ECO:0000313" key="7">
    <source>
        <dbReference type="EMBL" id="MCO6025570.1"/>
    </source>
</evidence>
<evidence type="ECO:0000256" key="4">
    <source>
        <dbReference type="ARBA" id="ARBA00022691"/>
    </source>
</evidence>
<name>A0ABT1BXK3_9BACT</name>
<evidence type="ECO:0000256" key="3">
    <source>
        <dbReference type="ARBA" id="ARBA00022679"/>
    </source>
</evidence>
<dbReference type="EMBL" id="JAMXLY010000021">
    <property type="protein sequence ID" value="MCO6025570.1"/>
    <property type="molecule type" value="Genomic_DNA"/>
</dbReference>
<reference evidence="7 8" key="1">
    <citation type="submission" date="2022-06" db="EMBL/GenBank/DDBJ databases">
        <title>A taxonomic note on the genus Prevotella: Description of four novel genera and emended description of the genera Hallella and Xylanibacter.</title>
        <authorList>
            <person name="Hitch T.C.A."/>
        </authorList>
    </citation>
    <scope>NUCLEOTIDE SEQUENCE [LARGE SCALE GENOMIC DNA]</scope>
    <source>
        <strain evidence="7 8">DSM 100619</strain>
    </source>
</reference>
<dbReference type="Pfam" id="PF07669">
    <property type="entry name" value="Eco57I"/>
    <property type="match status" value="1"/>
</dbReference>
<dbReference type="InterPro" id="IPR050953">
    <property type="entry name" value="N4_N6_ade-DNA_methylase"/>
</dbReference>
<dbReference type="InterPro" id="IPR002052">
    <property type="entry name" value="DNA_methylase_N6_adenine_CS"/>
</dbReference>
<dbReference type="InterPro" id="IPR029063">
    <property type="entry name" value="SAM-dependent_MTases_sf"/>
</dbReference>
<comment type="catalytic activity">
    <reaction evidence="5">
        <text>a 2'-deoxyadenosine in DNA + S-adenosyl-L-methionine = an N(6)-methyl-2'-deoxyadenosine in DNA + S-adenosyl-L-homocysteine + H(+)</text>
        <dbReference type="Rhea" id="RHEA:15197"/>
        <dbReference type="Rhea" id="RHEA-COMP:12418"/>
        <dbReference type="Rhea" id="RHEA-COMP:12419"/>
        <dbReference type="ChEBI" id="CHEBI:15378"/>
        <dbReference type="ChEBI" id="CHEBI:57856"/>
        <dbReference type="ChEBI" id="CHEBI:59789"/>
        <dbReference type="ChEBI" id="CHEBI:90615"/>
        <dbReference type="ChEBI" id="CHEBI:90616"/>
        <dbReference type="EC" id="2.1.1.72"/>
    </reaction>
</comment>
<dbReference type="NCBIfam" id="NF033452">
    <property type="entry name" value="BREX_1_MTaseX"/>
    <property type="match status" value="1"/>
</dbReference>
<dbReference type="SUPFAM" id="SSF53335">
    <property type="entry name" value="S-adenosyl-L-methionine-dependent methyltransferases"/>
    <property type="match status" value="1"/>
</dbReference>
<keyword evidence="2 7" id="KW-0489">Methyltransferase</keyword>
<protein>
    <recommendedName>
        <fullName evidence="1">site-specific DNA-methyltransferase (adenine-specific)</fullName>
        <ecNumber evidence="1">2.1.1.72</ecNumber>
    </recommendedName>
</protein>
<dbReference type="PANTHER" id="PTHR33841">
    <property type="entry name" value="DNA METHYLTRANSFERASE YEEA-RELATED"/>
    <property type="match status" value="1"/>
</dbReference>
<evidence type="ECO:0000256" key="5">
    <source>
        <dbReference type="ARBA" id="ARBA00047942"/>
    </source>
</evidence>
<dbReference type="GO" id="GO:0032259">
    <property type="term" value="P:methylation"/>
    <property type="evidence" value="ECO:0007669"/>
    <property type="project" value="UniProtKB-KW"/>
</dbReference>
<sequence length="1172" mass="136215">MDTNGLKRFAAEARTILIQGVRNRVEGLGFDLESGQPAALPQLKGGGAVFMDETQSEAFYDRWMSLYNHIRNRGVKDVVEEAAYTWFNRLVAIRIMSQLHFITPVLKYESNEIHIPVIVSEARHGRLPEMQEKLRDELWELLMDDAKTNEQFAILIVAFCRSCPVIHQCFGAISDYTELLLPQDILREGSFVDRLNHTDFIKEEDYQSPELIGWLYQFYISERKDEVFAKKGKYESDEIAPATQIFTPNWIVKYMVQNTVGRMYLDNHPYEKEVAKNWKYLVDIPQRDDKDSYHFTDLEELRLGDLACGSGHILNEMFDILFQLYTNEGYGRRQAIENIFRKNLIGIDLDTRARQLATFSLLMNACQKDKSFLDARVMPRVYDMPRPFCEEFASEYDPERQDEKAFIKEQINPLVPSQDQEVCDELSDAIIVMDHADTLGSIMQFELSERTRNILQAQLQETEAQHYLTDRARKILPYVRIILALTEKYSALVMNPPYMGSGNMNATLSDYVKKHYKEGKADLFSVFMLLAVRRLAPNGKYGMINMQSWMFLSSFENLRKQLLEHEQIDSLLHLGPRTFDELSGEVVQNVAFVISLHSPKYMGTYYRLVDGKNCADKENRFLTKQQEYANVDQQKFEQIPGSPIGYWVSEKFFSGFAGNLALSAVAKPCVGLQTADNARFLRYWSEVSIRRIGFGCKSSEEALSSRRKWFPYNKGGGQRRWYGNQEFIVNWENDGQEIKAYKSAVIRNPETYFLVSLSWGLISSIGATFRYYPNGFIYDVGGMSICQADIVLLGFLNTKVCKIFLNIINPTLNYQVGDVARVPLSSFNKDYILPIVENCVSISRQDWDAHETSWDFNENELIRIGKEKGTHLLEDCYEAYVEEWTDKFMQLHANEEELNRQFIDIYGLQDELTPDVPLDEITILQQGEISIEENHLVWHPDVVMKQLISYIVGVWMGRYRLDRSGLYIAYPNPSAEDLAPYTYHGQTVNIDDDAIIPLLPRDSPFEDNLVNRIVDFVRIVFGADMLTENLNFIERQLGMSIEQYVLKNFWKDHKKMYHNRPIYWLFSSRKGAFQCLVYMHRMDAYTAERVRSKYLLPYMDWLLNRLHELEENAANLSTVERREMDRITRQIAECREYHDRLHVVADRQEGFDLDDGVVVNYAKFGDVLAKLK</sequence>
<gene>
    <name evidence="7" type="primary">pglX</name>
    <name evidence="7" type="ORF">NG821_06910</name>
</gene>
<keyword evidence="8" id="KW-1185">Reference proteome</keyword>